<proteinExistence type="predicted"/>
<gene>
    <name evidence="3" type="ORF">Poly30_32490</name>
</gene>
<keyword evidence="1" id="KW-0732">Signal</keyword>
<feature type="domain" description="SnoaL-like" evidence="2">
    <location>
        <begin position="200"/>
        <end position="314"/>
    </location>
</feature>
<feature type="signal peptide" evidence="1">
    <location>
        <begin position="1"/>
        <end position="21"/>
    </location>
</feature>
<dbReference type="RefSeq" id="WP_145199103.1">
    <property type="nucleotide sequence ID" value="NZ_CP036434.1"/>
</dbReference>
<protein>
    <submittedName>
        <fullName evidence="3">Alpha/beta hydrolase family protein</fullName>
    </submittedName>
</protein>
<organism evidence="3 4">
    <name type="scientific">Saltatorellus ferox</name>
    <dbReference type="NCBI Taxonomy" id="2528018"/>
    <lineage>
        <taxon>Bacteria</taxon>
        <taxon>Pseudomonadati</taxon>
        <taxon>Planctomycetota</taxon>
        <taxon>Planctomycetia</taxon>
        <taxon>Planctomycetia incertae sedis</taxon>
        <taxon>Saltatorellus</taxon>
    </lineage>
</organism>
<dbReference type="Gene3D" id="3.10.450.50">
    <property type="match status" value="1"/>
</dbReference>
<feature type="chain" id="PRO_5021874930" evidence="1">
    <location>
        <begin position="22"/>
        <end position="330"/>
    </location>
</feature>
<evidence type="ECO:0000256" key="1">
    <source>
        <dbReference type="SAM" id="SignalP"/>
    </source>
</evidence>
<evidence type="ECO:0000259" key="2">
    <source>
        <dbReference type="Pfam" id="PF13474"/>
    </source>
</evidence>
<dbReference type="InterPro" id="IPR032710">
    <property type="entry name" value="NTF2-like_dom_sf"/>
</dbReference>
<dbReference type="EMBL" id="CP036434">
    <property type="protein sequence ID" value="QDV07719.1"/>
    <property type="molecule type" value="Genomic_DNA"/>
</dbReference>
<accession>A0A518EUE9</accession>
<reference evidence="3 4" key="1">
    <citation type="submission" date="2019-02" db="EMBL/GenBank/DDBJ databases">
        <title>Deep-cultivation of Planctomycetes and their phenomic and genomic characterization uncovers novel biology.</title>
        <authorList>
            <person name="Wiegand S."/>
            <person name="Jogler M."/>
            <person name="Boedeker C."/>
            <person name="Pinto D."/>
            <person name="Vollmers J."/>
            <person name="Rivas-Marin E."/>
            <person name="Kohn T."/>
            <person name="Peeters S.H."/>
            <person name="Heuer A."/>
            <person name="Rast P."/>
            <person name="Oberbeckmann S."/>
            <person name="Bunk B."/>
            <person name="Jeske O."/>
            <person name="Meyerdierks A."/>
            <person name="Storesund J.E."/>
            <person name="Kallscheuer N."/>
            <person name="Luecker S."/>
            <person name="Lage O.M."/>
            <person name="Pohl T."/>
            <person name="Merkel B.J."/>
            <person name="Hornburger P."/>
            <person name="Mueller R.-W."/>
            <person name="Bruemmer F."/>
            <person name="Labrenz M."/>
            <person name="Spormann A.M."/>
            <person name="Op den Camp H."/>
            <person name="Overmann J."/>
            <person name="Amann R."/>
            <person name="Jetten M.S.M."/>
            <person name="Mascher T."/>
            <person name="Medema M.H."/>
            <person name="Devos D.P."/>
            <person name="Kaster A.-K."/>
            <person name="Ovreas L."/>
            <person name="Rohde M."/>
            <person name="Galperin M.Y."/>
            <person name="Jogler C."/>
        </authorList>
    </citation>
    <scope>NUCLEOTIDE SEQUENCE [LARGE SCALE GENOMIC DNA]</scope>
    <source>
        <strain evidence="3 4">Poly30</strain>
    </source>
</reference>
<dbReference type="GO" id="GO:0016787">
    <property type="term" value="F:hydrolase activity"/>
    <property type="evidence" value="ECO:0007669"/>
    <property type="project" value="UniProtKB-KW"/>
</dbReference>
<name>A0A518EUE9_9BACT</name>
<dbReference type="InterPro" id="IPR029058">
    <property type="entry name" value="AB_hydrolase_fold"/>
</dbReference>
<dbReference type="Gene3D" id="3.40.50.1820">
    <property type="entry name" value="alpha/beta hydrolase"/>
    <property type="match status" value="1"/>
</dbReference>
<keyword evidence="4" id="KW-1185">Reference proteome</keyword>
<dbReference type="OrthoDB" id="271716at2"/>
<evidence type="ECO:0000313" key="4">
    <source>
        <dbReference type="Proteomes" id="UP000320390"/>
    </source>
</evidence>
<dbReference type="SUPFAM" id="SSF53474">
    <property type="entry name" value="alpha/beta-Hydrolases"/>
    <property type="match status" value="1"/>
</dbReference>
<evidence type="ECO:0000313" key="3">
    <source>
        <dbReference type="EMBL" id="QDV07719.1"/>
    </source>
</evidence>
<dbReference type="InterPro" id="IPR037401">
    <property type="entry name" value="SnoaL-like"/>
</dbReference>
<sequence length="330" mass="35715" precursor="true">MHALILVLPALLLLGVAETPATQEPSITDSNAPLQFEVVRPEGMAAGVTGPVLVALPPAVEHRSTVEAGLPLDWLEEALRLRWTVIIPTTPAAERTPDGSNLPALIELLDHVVERFSVEGGRVHLAGIADGGSTASKLALAQPDRFASLTLLPTLPPGLDLGDIGGVGGLPIAVFTEDEGQTPGSPTARTLFHTLESLRVADALRDFHDAASKADGERYFAHFAEGAIYMGTDATERWTLAEFRSFAEPYFSKGRGWTYVASERHVYVSEDGQTAWFDELLDNSSYGVTRGTGVFVRGADRWRMAQYHLTIPVPNDLAKTLVELIREQEK</sequence>
<keyword evidence="3" id="KW-0378">Hydrolase</keyword>
<dbReference type="AlphaFoldDB" id="A0A518EUE9"/>
<dbReference type="Pfam" id="PF13474">
    <property type="entry name" value="SnoaL_3"/>
    <property type="match status" value="1"/>
</dbReference>
<dbReference type="Proteomes" id="UP000320390">
    <property type="component" value="Chromosome"/>
</dbReference>
<dbReference type="SUPFAM" id="SSF54427">
    <property type="entry name" value="NTF2-like"/>
    <property type="match status" value="1"/>
</dbReference>